<name>A0A176W6P0_MARPO</name>
<evidence type="ECO:0000313" key="3">
    <source>
        <dbReference type="Proteomes" id="UP000077202"/>
    </source>
</evidence>
<dbReference type="EMBL" id="LVLJ01001786">
    <property type="protein sequence ID" value="OAE28035.1"/>
    <property type="molecule type" value="Genomic_DNA"/>
</dbReference>
<dbReference type="Proteomes" id="UP001162541">
    <property type="component" value="Chromosome 3"/>
</dbReference>
<dbReference type="Proteomes" id="UP000077202">
    <property type="component" value="Unassembled WGS sequence"/>
</dbReference>
<reference evidence="4" key="3">
    <citation type="journal article" date="2020" name="Curr. Biol.">
        <title>Chromatin organization in early land plants reveals an ancestral association between H3K27me3, transposons, and constitutive heterochromatin.</title>
        <authorList>
            <person name="Montgomery S.A."/>
            <person name="Tanizawa Y."/>
            <person name="Galik B."/>
            <person name="Wang N."/>
            <person name="Ito T."/>
            <person name="Mochizuki T."/>
            <person name="Akimcheva S."/>
            <person name="Bowman J.L."/>
            <person name="Cognat V."/>
            <person name="Marechal-Drouard L."/>
            <person name="Ekker H."/>
            <person name="Hong S.F."/>
            <person name="Kohchi T."/>
            <person name="Lin S.S."/>
            <person name="Liu L.D."/>
            <person name="Nakamura Y."/>
            <person name="Valeeva L.R."/>
            <person name="Shakirov E.V."/>
            <person name="Shippen D.E."/>
            <person name="Wei W.L."/>
            <person name="Yagura M."/>
            <person name="Yamaoka S."/>
            <person name="Yamato K.T."/>
            <person name="Liu C."/>
            <person name="Berger F."/>
        </authorList>
    </citation>
    <scope>NUCLEOTIDE SEQUENCE [LARGE SCALE GENOMIC DNA]</scope>
    <source>
        <strain evidence="4">Tak-1</strain>
    </source>
</reference>
<reference evidence="1" key="2">
    <citation type="journal article" date="2019" name="Curr. Biol.">
        <title>Chromatin organization in early land plants reveals an ancestral association between H3K27me3, transposons, and constitutive heterochromatin.</title>
        <authorList>
            <person name="Montgomery S.A."/>
            <person name="Tanizawa Y."/>
            <person name="Galik B."/>
            <person name="Wang N."/>
            <person name="Ito T."/>
            <person name="Mochizuki T."/>
            <person name="Akimcheva S."/>
            <person name="Bowman J."/>
            <person name="Cognat V."/>
            <person name="Drouard L."/>
            <person name="Ekker H."/>
            <person name="Houng S."/>
            <person name="Kohchi T."/>
            <person name="Lin S."/>
            <person name="Liu L.D."/>
            <person name="Nakamura Y."/>
            <person name="Valeeva L.R."/>
            <person name="Shakirov E.V."/>
            <person name="Shippen D.E."/>
            <person name="Wei W."/>
            <person name="Yagura M."/>
            <person name="Yamaoka S."/>
            <person name="Yamato K.T."/>
            <person name="Liu C."/>
            <person name="Berger F."/>
        </authorList>
    </citation>
    <scope>NUCLEOTIDE SEQUENCE [LARGE SCALE GENOMIC DNA]</scope>
    <source>
        <strain evidence="1">Tak-1</strain>
    </source>
</reference>
<evidence type="ECO:0000313" key="4">
    <source>
        <dbReference type="Proteomes" id="UP001162541"/>
    </source>
</evidence>
<dbReference type="AlphaFoldDB" id="A0A176W6P0"/>
<reference evidence="2 3" key="1">
    <citation type="submission" date="2016-03" db="EMBL/GenBank/DDBJ databases">
        <title>Mechanisms controlling the formation of the plant cell surface in tip-growing cells are functionally conserved among land plants.</title>
        <authorList>
            <person name="Honkanen S."/>
            <person name="Jones V.A."/>
            <person name="Morieri G."/>
            <person name="Champion C."/>
            <person name="Hetherington A.J."/>
            <person name="Kelly S."/>
            <person name="Saint-Marcoux D."/>
            <person name="Proust H."/>
            <person name="Prescott H."/>
            <person name="Dolan L."/>
        </authorList>
    </citation>
    <scope>NUCLEOTIDE SEQUENCE [LARGE SCALE GENOMIC DNA]</scope>
    <source>
        <strain evidence="3">cv. Tak-1 and cv. Tak-2</strain>
        <tissue evidence="2">Whole gametophyte</tissue>
    </source>
</reference>
<evidence type="ECO:0000313" key="1">
    <source>
        <dbReference type="EMBL" id="BBN06179.1"/>
    </source>
</evidence>
<evidence type="ECO:0000313" key="2">
    <source>
        <dbReference type="EMBL" id="OAE28035.1"/>
    </source>
</evidence>
<keyword evidence="3" id="KW-1185">Reference proteome</keyword>
<dbReference type="EMBL" id="AP019868">
    <property type="protein sequence ID" value="BBN06179.1"/>
    <property type="molecule type" value="Genomic_DNA"/>
</dbReference>
<protein>
    <submittedName>
        <fullName evidence="2">Uncharacterized protein</fullName>
    </submittedName>
</protein>
<accession>A0A176W6P0</accession>
<sequence>MAFAFADMASTERRPESLLSLILAERSEESAHDRAKGAVKTNKSAVALFTDTASPEKKSLAHDRTKGAVKVNKSAVALFTGTASPEKKSLASCGPNPASKLLKKLLLKLESLATIQIYNELDCYRDSHVKVGSEEKRAKAHISLWRSVAPQTHGQISIMERIFGPKACEKMDQFLASDARRLEIKKHEVKMKKGQDFGFHFYPDDTSLWSP</sequence>
<gene>
    <name evidence="2" type="ORF">AXG93_2351s1130</name>
    <name evidence="1" type="ORF">Mp_3g19070</name>
</gene>
<proteinExistence type="predicted"/>
<organism evidence="2 3">
    <name type="scientific">Marchantia polymorpha subsp. ruderalis</name>
    <dbReference type="NCBI Taxonomy" id="1480154"/>
    <lineage>
        <taxon>Eukaryota</taxon>
        <taxon>Viridiplantae</taxon>
        <taxon>Streptophyta</taxon>
        <taxon>Embryophyta</taxon>
        <taxon>Marchantiophyta</taxon>
        <taxon>Marchantiopsida</taxon>
        <taxon>Marchantiidae</taxon>
        <taxon>Marchantiales</taxon>
        <taxon>Marchantiaceae</taxon>
        <taxon>Marchantia</taxon>
    </lineage>
</organism>